<dbReference type="OMA" id="WMETELA"/>
<dbReference type="PROSITE" id="PS50103">
    <property type="entry name" value="ZF_C3H1"/>
    <property type="match status" value="1"/>
</dbReference>
<organism evidence="8 9">
    <name type="scientific">Allomyces macrogynus (strain ATCC 38327)</name>
    <name type="common">Allomyces javanicus var. macrogynus</name>
    <dbReference type="NCBI Taxonomy" id="578462"/>
    <lineage>
        <taxon>Eukaryota</taxon>
        <taxon>Fungi</taxon>
        <taxon>Fungi incertae sedis</taxon>
        <taxon>Blastocladiomycota</taxon>
        <taxon>Blastocladiomycetes</taxon>
        <taxon>Blastocladiales</taxon>
        <taxon>Blastocladiaceae</taxon>
        <taxon>Allomyces</taxon>
    </lineage>
</organism>
<dbReference type="InterPro" id="IPR000571">
    <property type="entry name" value="Znf_CCCH"/>
</dbReference>
<keyword evidence="4" id="KW-0479">Metal-binding</keyword>
<dbReference type="PANTHER" id="PTHR14398">
    <property type="entry name" value="RNA RECOGNITION RRM/RNP DOMAIN"/>
    <property type="match status" value="1"/>
</dbReference>
<dbReference type="GO" id="GO:0003723">
    <property type="term" value="F:RNA binding"/>
    <property type="evidence" value="ECO:0007669"/>
    <property type="project" value="UniProtKB-UniRule"/>
</dbReference>
<feature type="region of interest" description="Disordered" evidence="5">
    <location>
        <begin position="422"/>
        <end position="452"/>
    </location>
</feature>
<dbReference type="SUPFAM" id="SSF54928">
    <property type="entry name" value="RNA-binding domain, RBD"/>
    <property type="match status" value="1"/>
</dbReference>
<dbReference type="InterPro" id="IPR000504">
    <property type="entry name" value="RRM_dom"/>
</dbReference>
<feature type="region of interest" description="Disordered" evidence="5">
    <location>
        <begin position="581"/>
        <end position="604"/>
    </location>
</feature>
<dbReference type="PROSITE" id="PS50102">
    <property type="entry name" value="RRM"/>
    <property type="match status" value="1"/>
</dbReference>
<gene>
    <name evidence="8" type="ORF">AMAG_16233</name>
</gene>
<dbReference type="AlphaFoldDB" id="A0A0L0TAE6"/>
<evidence type="ECO:0000313" key="9">
    <source>
        <dbReference type="Proteomes" id="UP000054350"/>
    </source>
</evidence>
<evidence type="ECO:0000259" key="6">
    <source>
        <dbReference type="PROSITE" id="PS50102"/>
    </source>
</evidence>
<feature type="compositionally biased region" description="Low complexity" evidence="5">
    <location>
        <begin position="91"/>
        <end position="102"/>
    </location>
</feature>
<dbReference type="EMBL" id="GG745373">
    <property type="protein sequence ID" value="KNE71680.1"/>
    <property type="molecule type" value="Genomic_DNA"/>
</dbReference>
<proteinExistence type="predicted"/>
<feature type="domain" description="C3H1-type" evidence="7">
    <location>
        <begin position="222"/>
        <end position="250"/>
    </location>
</feature>
<protein>
    <recommendedName>
        <fullName evidence="10">C3H1-type domain-containing protein</fullName>
    </recommendedName>
</protein>
<evidence type="ECO:0000256" key="2">
    <source>
        <dbReference type="ARBA" id="ARBA00043866"/>
    </source>
</evidence>
<sequence>MSIIDETTTDELKAFIQRQLEPICEADSGVLSDYIIALLRHDMEFDDLKNFCIEQLSDFLASSTQQFVGVLFDALRTKSYLPRPPAPTAFHAPAPPVASAAPAPAPAPPRRAPTPPPAAAAPAPPAQQVVPVDDRLRSPGRARHSMHPHDGGFPPQHAAPAPPPAHGGFPASDGGFPRSDPSAPAGFPHGASPPPHMPPVRDRDRPFGPIPSGLGDGMPPRQKRRGRCRDFDEKGVCMRGDSCIFQHIGPIVEGELPLPGRFAPHPSHMPPMRNDRFGPRPPNMMGGGYPAPGPFGAPAPGMPPGGGAPGMRMGMGFRMSNGGGAPGGGRASGNFIPGRSRDPQPAIVVDQIPAEHCHAPQINEFFARFGRIENLQVFEQERRAIITFATVEEAKAAHGSPDPIFGNRFIKVFFYNPDRHDATGAVPKPAHHQHQHHQHHHTPPHGAYPPPPPGYPPMGYAYPGYPPGYPPYPGAPHAPTAPGAHAHDDVKLAEVYKKKDENLQKLSAMQRALEAKLATVGDAQRGDVESMITSLAKQVKEAKTSLLNDPRAASFLPKLVQKLAEERRRDQLDRELDLISQQAHEARDGPSPANGEGPAPDDMAVDATISPAVRSALDKPLPSGPVNWSSVRSKYTLDLRPTTLLVAGAESDEVKAAAIQQFREWGDVEVLDESAEATGGQERAFVIKYKSRPQAEKAFAYGASPLPGIGQLQVSWKQ</sequence>
<dbReference type="PRINTS" id="PR01217">
    <property type="entry name" value="PRICHEXTENSN"/>
</dbReference>
<dbReference type="Proteomes" id="UP000054350">
    <property type="component" value="Unassembled WGS sequence"/>
</dbReference>
<feature type="compositionally biased region" description="Pro residues" evidence="5">
    <location>
        <begin position="103"/>
        <end position="125"/>
    </location>
</feature>
<evidence type="ECO:0000256" key="5">
    <source>
        <dbReference type="SAM" id="MobiDB-lite"/>
    </source>
</evidence>
<dbReference type="STRING" id="578462.A0A0L0TAE6"/>
<reference evidence="9" key="2">
    <citation type="submission" date="2009-11" db="EMBL/GenBank/DDBJ databases">
        <title>The Genome Sequence of Allomyces macrogynus strain ATCC 38327.</title>
        <authorList>
            <consortium name="The Broad Institute Genome Sequencing Platform"/>
            <person name="Russ C."/>
            <person name="Cuomo C."/>
            <person name="Shea T."/>
            <person name="Young S.K."/>
            <person name="Zeng Q."/>
            <person name="Koehrsen M."/>
            <person name="Haas B."/>
            <person name="Borodovsky M."/>
            <person name="Guigo R."/>
            <person name="Alvarado L."/>
            <person name="Berlin A."/>
            <person name="Borenstein D."/>
            <person name="Chen Z."/>
            <person name="Engels R."/>
            <person name="Freedman E."/>
            <person name="Gellesch M."/>
            <person name="Goldberg J."/>
            <person name="Griggs A."/>
            <person name="Gujja S."/>
            <person name="Heiman D."/>
            <person name="Hepburn T."/>
            <person name="Howarth C."/>
            <person name="Jen D."/>
            <person name="Larson L."/>
            <person name="Lewis B."/>
            <person name="Mehta T."/>
            <person name="Park D."/>
            <person name="Pearson M."/>
            <person name="Roberts A."/>
            <person name="Saif S."/>
            <person name="Shenoy N."/>
            <person name="Sisk P."/>
            <person name="Stolte C."/>
            <person name="Sykes S."/>
            <person name="Walk T."/>
            <person name="White J."/>
            <person name="Yandava C."/>
            <person name="Burger G."/>
            <person name="Gray M.W."/>
            <person name="Holland P.W.H."/>
            <person name="King N."/>
            <person name="Lang F.B.F."/>
            <person name="Roger A.J."/>
            <person name="Ruiz-Trillo I."/>
            <person name="Lander E."/>
            <person name="Nusbaum C."/>
        </authorList>
    </citation>
    <scope>NUCLEOTIDE SEQUENCE [LARGE SCALE GENOMIC DNA]</scope>
    <source>
        <strain evidence="9">ATCC 38327</strain>
    </source>
</reference>
<evidence type="ECO:0008006" key="10">
    <source>
        <dbReference type="Google" id="ProtNLM"/>
    </source>
</evidence>
<reference evidence="8 9" key="1">
    <citation type="submission" date="2009-11" db="EMBL/GenBank/DDBJ databases">
        <title>Annotation of Allomyces macrogynus ATCC 38327.</title>
        <authorList>
            <consortium name="The Broad Institute Genome Sequencing Platform"/>
            <person name="Russ C."/>
            <person name="Cuomo C."/>
            <person name="Burger G."/>
            <person name="Gray M.W."/>
            <person name="Holland P.W.H."/>
            <person name="King N."/>
            <person name="Lang F.B.F."/>
            <person name="Roger A.J."/>
            <person name="Ruiz-Trillo I."/>
            <person name="Young S.K."/>
            <person name="Zeng Q."/>
            <person name="Gargeya S."/>
            <person name="Fitzgerald M."/>
            <person name="Haas B."/>
            <person name="Abouelleil A."/>
            <person name="Alvarado L."/>
            <person name="Arachchi H.M."/>
            <person name="Berlin A."/>
            <person name="Chapman S.B."/>
            <person name="Gearin G."/>
            <person name="Goldberg J."/>
            <person name="Griggs A."/>
            <person name="Gujja S."/>
            <person name="Hansen M."/>
            <person name="Heiman D."/>
            <person name="Howarth C."/>
            <person name="Larimer J."/>
            <person name="Lui A."/>
            <person name="MacDonald P.J.P."/>
            <person name="McCowen C."/>
            <person name="Montmayeur A."/>
            <person name="Murphy C."/>
            <person name="Neiman D."/>
            <person name="Pearson M."/>
            <person name="Priest M."/>
            <person name="Roberts A."/>
            <person name="Saif S."/>
            <person name="Shea T."/>
            <person name="Sisk P."/>
            <person name="Stolte C."/>
            <person name="Sykes S."/>
            <person name="Wortman J."/>
            <person name="Nusbaum C."/>
            <person name="Birren B."/>
        </authorList>
    </citation>
    <scope>NUCLEOTIDE SEQUENCE [LARGE SCALE GENOMIC DNA]</scope>
    <source>
        <strain evidence="8 9">ATCC 38327</strain>
    </source>
</reference>
<dbReference type="PANTHER" id="PTHR14398:SF0">
    <property type="entry name" value="ZINC FINGER PROTEIN SWM"/>
    <property type="match status" value="1"/>
</dbReference>
<dbReference type="GO" id="GO:0005634">
    <property type="term" value="C:nucleus"/>
    <property type="evidence" value="ECO:0007669"/>
    <property type="project" value="TreeGrafter"/>
</dbReference>
<dbReference type="InterPro" id="IPR035979">
    <property type="entry name" value="RBD_domain_sf"/>
</dbReference>
<dbReference type="InterPro" id="IPR012677">
    <property type="entry name" value="Nucleotide-bd_a/b_plait_sf"/>
</dbReference>
<keyword evidence="4" id="KW-0863">Zinc-finger</keyword>
<evidence type="ECO:0000313" key="8">
    <source>
        <dbReference type="EMBL" id="KNE71680.1"/>
    </source>
</evidence>
<keyword evidence="4" id="KW-0862">Zinc</keyword>
<dbReference type="CDD" id="cd12257">
    <property type="entry name" value="RRM1_RBM26_like"/>
    <property type="match status" value="1"/>
</dbReference>
<evidence type="ECO:0000256" key="4">
    <source>
        <dbReference type="PROSITE-ProRule" id="PRU00723"/>
    </source>
</evidence>
<dbReference type="InterPro" id="IPR045137">
    <property type="entry name" value="RBM26/27"/>
</dbReference>
<feature type="domain" description="RRM" evidence="6">
    <location>
        <begin position="345"/>
        <end position="417"/>
    </location>
</feature>
<dbReference type="InterPro" id="IPR002483">
    <property type="entry name" value="PWI_dom"/>
</dbReference>
<comment type="function">
    <text evidence="2">May be involved in the turnover of nuclear polyadenylated (pA+) RNA.</text>
</comment>
<dbReference type="GO" id="GO:0008270">
    <property type="term" value="F:zinc ion binding"/>
    <property type="evidence" value="ECO:0007669"/>
    <property type="project" value="UniProtKB-KW"/>
</dbReference>
<accession>A0A0L0TAE6</accession>
<name>A0A0L0TAE6_ALLM3</name>
<dbReference type="OrthoDB" id="443401at2759"/>
<keyword evidence="9" id="KW-1185">Reference proteome</keyword>
<evidence type="ECO:0000256" key="1">
    <source>
        <dbReference type="ARBA" id="ARBA00022884"/>
    </source>
</evidence>
<evidence type="ECO:0000259" key="7">
    <source>
        <dbReference type="PROSITE" id="PS50103"/>
    </source>
</evidence>
<feature type="zinc finger region" description="C3H1-type" evidence="4">
    <location>
        <begin position="222"/>
        <end position="250"/>
    </location>
</feature>
<dbReference type="eggNOG" id="KOG2135">
    <property type="taxonomic scope" value="Eukaryota"/>
</dbReference>
<dbReference type="Gene3D" id="1.20.1390.10">
    <property type="entry name" value="PWI domain"/>
    <property type="match status" value="1"/>
</dbReference>
<dbReference type="SMART" id="SM00360">
    <property type="entry name" value="RRM"/>
    <property type="match status" value="1"/>
</dbReference>
<feature type="region of interest" description="Disordered" evidence="5">
    <location>
        <begin position="91"/>
        <end position="227"/>
    </location>
</feature>
<dbReference type="VEuPathDB" id="FungiDB:AMAG_16233"/>
<dbReference type="Pfam" id="PF01480">
    <property type="entry name" value="PWI"/>
    <property type="match status" value="1"/>
</dbReference>
<dbReference type="Gene3D" id="3.30.70.330">
    <property type="match status" value="1"/>
</dbReference>
<feature type="compositionally biased region" description="Basic residues" evidence="5">
    <location>
        <begin position="429"/>
        <end position="443"/>
    </location>
</feature>
<keyword evidence="1 3" id="KW-0694">RNA-binding</keyword>
<evidence type="ECO:0000256" key="3">
    <source>
        <dbReference type="PROSITE-ProRule" id="PRU00176"/>
    </source>
</evidence>